<dbReference type="EMBL" id="SJSO01000031">
    <property type="protein sequence ID" value="TCD17343.1"/>
    <property type="molecule type" value="Genomic_DNA"/>
</dbReference>
<dbReference type="OrthoDB" id="3251881at2"/>
<sequence length="347" mass="41595">MISHDLAGKHVLLLMPNFFNYSKILIDELEGRGAIVDFIENKQLPFDFVSPRCKFRFLRKLVFTIFDLKWNYIKKQLYPKKRYDYFLCINGFLFDKRIISKLKESNSSIKTILYLWDSTDMFEWKGIENFFDKSFSFDPRDSKKLKIQYIANFYPKNVVKDEFRNNDIFFVGTQHSDRYEVLKKVVENNNVSINNIKLLIKYKNGIHNKFLYHFLRKFNNPFSLNYAKNYELIEKLRRDPFLMYSPISSDTILNLMNESRFVLDIQAPNQVGIPHQMMRALSMGKQIITTNSWIKNYEFYNTKQILIIDRNNPVLSKEFLESDFQIDEIHDVIKKSKIDNWIDIIFS</sequence>
<dbReference type="AlphaFoldDB" id="A0A4R0PG87"/>
<keyword evidence="2" id="KW-1185">Reference proteome</keyword>
<comment type="caution">
    <text evidence="1">The sequence shown here is derived from an EMBL/GenBank/DDBJ whole genome shotgun (WGS) entry which is preliminary data.</text>
</comment>
<evidence type="ECO:0000313" key="1">
    <source>
        <dbReference type="EMBL" id="TCD17343.1"/>
    </source>
</evidence>
<dbReference type="RefSeq" id="WP_131534347.1">
    <property type="nucleotide sequence ID" value="NZ_SJSO01000031.1"/>
</dbReference>
<proteinExistence type="predicted"/>
<name>A0A4R0PG87_9SPHI</name>
<evidence type="ECO:0000313" key="2">
    <source>
        <dbReference type="Proteomes" id="UP000293925"/>
    </source>
</evidence>
<accession>A0A4R0PG87</accession>
<reference evidence="1 2" key="1">
    <citation type="submission" date="2019-02" db="EMBL/GenBank/DDBJ databases">
        <title>Pedobacter sp. RP-3-21 sp. nov., isolated from Arctic soil.</title>
        <authorList>
            <person name="Dahal R.H."/>
        </authorList>
    </citation>
    <scope>NUCLEOTIDE SEQUENCE [LARGE SCALE GENOMIC DNA]</scope>
    <source>
        <strain evidence="1 2">RP-3-21</strain>
    </source>
</reference>
<gene>
    <name evidence="1" type="ORF">EZ456_23260</name>
</gene>
<organism evidence="1 2">
    <name type="scientific">Pedobacter psychrodurus</name>
    <dbReference type="NCBI Taxonomy" id="2530456"/>
    <lineage>
        <taxon>Bacteria</taxon>
        <taxon>Pseudomonadati</taxon>
        <taxon>Bacteroidota</taxon>
        <taxon>Sphingobacteriia</taxon>
        <taxon>Sphingobacteriales</taxon>
        <taxon>Sphingobacteriaceae</taxon>
        <taxon>Pedobacter</taxon>
    </lineage>
</organism>
<protein>
    <submittedName>
        <fullName evidence="1">Uncharacterized protein</fullName>
    </submittedName>
</protein>
<dbReference type="Proteomes" id="UP000293925">
    <property type="component" value="Unassembled WGS sequence"/>
</dbReference>